<protein>
    <submittedName>
        <fullName evidence="7">ComC/BlpC family peptide pheromone/bacteriocin</fullName>
    </submittedName>
</protein>
<comment type="caution">
    <text evidence="7">The sequence shown here is derived from an EMBL/GenBank/DDBJ whole genome shotgun (WGS) entry which is preliminary data.</text>
</comment>
<keyword evidence="5" id="KW-0588">Pheromone</keyword>
<evidence type="ECO:0000256" key="1">
    <source>
        <dbReference type="ARBA" id="ARBA00002667"/>
    </source>
</evidence>
<gene>
    <name evidence="7" type="ORF">D8K17_13340</name>
</gene>
<keyword evidence="6" id="KW-0178">Competence</keyword>
<dbReference type="Pfam" id="PF03047">
    <property type="entry name" value="ComC"/>
    <property type="match status" value="1"/>
</dbReference>
<comment type="similarity">
    <text evidence="3">Belongs to the ComC family.</text>
</comment>
<evidence type="ECO:0000256" key="6">
    <source>
        <dbReference type="ARBA" id="ARBA00023287"/>
    </source>
</evidence>
<name>A0A8B3F2T5_LACLL</name>
<comment type="function">
    <text evidence="1">Acts as a pheromone, induces cells to develop competence for genetic transformation.</text>
</comment>
<evidence type="ECO:0000256" key="5">
    <source>
        <dbReference type="ARBA" id="ARBA00023044"/>
    </source>
</evidence>
<evidence type="ECO:0000256" key="3">
    <source>
        <dbReference type="ARBA" id="ARBA00009039"/>
    </source>
</evidence>
<evidence type="ECO:0000256" key="2">
    <source>
        <dbReference type="ARBA" id="ARBA00004613"/>
    </source>
</evidence>
<organism evidence="7">
    <name type="scientific">Lactococcus lactis subsp. lactis bv. diacetylactis</name>
    <dbReference type="NCBI Taxonomy" id="44688"/>
    <lineage>
        <taxon>Bacteria</taxon>
        <taxon>Bacillati</taxon>
        <taxon>Bacillota</taxon>
        <taxon>Bacilli</taxon>
        <taxon>Lactobacillales</taxon>
        <taxon>Streptococcaceae</taxon>
        <taxon>Lactococcus</taxon>
    </lineage>
</organism>
<keyword evidence="4" id="KW-0964">Secreted</keyword>
<dbReference type="GO" id="GO:0005576">
    <property type="term" value="C:extracellular region"/>
    <property type="evidence" value="ECO:0007669"/>
    <property type="project" value="UniProtKB-SubCell"/>
</dbReference>
<dbReference type="InterPro" id="IPR004288">
    <property type="entry name" value="Competence_ComC"/>
</dbReference>
<comment type="subcellular location">
    <subcellularLocation>
        <location evidence="2">Secreted</location>
    </subcellularLocation>
</comment>
<dbReference type="GO" id="GO:0005186">
    <property type="term" value="F:pheromone activity"/>
    <property type="evidence" value="ECO:0007669"/>
    <property type="project" value="UniProtKB-KW"/>
</dbReference>
<evidence type="ECO:0000256" key="4">
    <source>
        <dbReference type="ARBA" id="ARBA00022525"/>
    </source>
</evidence>
<sequence length="95" mass="10369">MKKEYNKNAYKVNEKEIFKMKTQELNLKQFVMLSEKELQEISGGGGWGSAFAGWLGGIGVNSGQTAQQVVNQLNGVTGFHAYNHNPYGSGGTPND</sequence>
<dbReference type="GO" id="GO:0030420">
    <property type="term" value="P:establishment of competence for transformation"/>
    <property type="evidence" value="ECO:0007669"/>
    <property type="project" value="UniProtKB-KW"/>
</dbReference>
<dbReference type="AlphaFoldDB" id="A0A8B3F2T5"/>
<proteinExistence type="inferred from homology"/>
<dbReference type="EMBL" id="RBVM01000003">
    <property type="protein sequence ID" value="RKO34838.1"/>
    <property type="molecule type" value="Genomic_DNA"/>
</dbReference>
<reference evidence="7" key="1">
    <citation type="submission" date="2018-10" db="EMBL/GenBank/DDBJ databases">
        <title>Chromosomal inversion in Lactococcus lactis subsp. lactis bv. diacetylactis S50.</title>
        <authorList>
            <person name="Kojic M."/>
            <person name="Jovcic B."/>
        </authorList>
    </citation>
    <scope>NUCLEOTIDE SEQUENCE</scope>
    <source>
        <strain evidence="7">S50</strain>
    </source>
</reference>
<evidence type="ECO:0000313" key="7">
    <source>
        <dbReference type="EMBL" id="RKO34838.1"/>
    </source>
</evidence>
<accession>A0A8B3F2T5</accession>